<name>A0A8S1X2L3_PAROT</name>
<dbReference type="GO" id="GO:0003677">
    <property type="term" value="F:DNA binding"/>
    <property type="evidence" value="ECO:0007669"/>
    <property type="project" value="UniProtKB-KW"/>
</dbReference>
<accession>A0A8S1X2L3</accession>
<evidence type="ECO:0000313" key="11">
    <source>
        <dbReference type="Proteomes" id="UP000683925"/>
    </source>
</evidence>
<dbReference type="SMART" id="SM00338">
    <property type="entry name" value="BRLZ"/>
    <property type="match status" value="1"/>
</dbReference>
<keyword evidence="3" id="KW-0805">Transcription regulation</keyword>
<reference evidence="10" key="1">
    <citation type="submission" date="2021-01" db="EMBL/GenBank/DDBJ databases">
        <authorList>
            <consortium name="Genoscope - CEA"/>
            <person name="William W."/>
        </authorList>
    </citation>
    <scope>NUCLEOTIDE SEQUENCE</scope>
</reference>
<keyword evidence="5" id="KW-0804">Transcription</keyword>
<proteinExistence type="inferred from homology"/>
<organism evidence="10 11">
    <name type="scientific">Paramecium octaurelia</name>
    <dbReference type="NCBI Taxonomy" id="43137"/>
    <lineage>
        <taxon>Eukaryota</taxon>
        <taxon>Sar</taxon>
        <taxon>Alveolata</taxon>
        <taxon>Ciliophora</taxon>
        <taxon>Intramacronucleata</taxon>
        <taxon>Oligohymenophorea</taxon>
        <taxon>Peniculida</taxon>
        <taxon>Parameciidae</taxon>
        <taxon>Paramecium</taxon>
    </lineage>
</organism>
<comment type="caution">
    <text evidence="10">The sequence shown here is derived from an EMBL/GenBank/DDBJ whole genome shotgun (WGS) entry which is preliminary data.</text>
</comment>
<dbReference type="OMA" id="YCESMIE"/>
<keyword evidence="6" id="KW-0539">Nucleus</keyword>
<dbReference type="PROSITE" id="PS50217">
    <property type="entry name" value="BZIP"/>
    <property type="match status" value="1"/>
</dbReference>
<dbReference type="OrthoDB" id="425490at2759"/>
<evidence type="ECO:0000256" key="6">
    <source>
        <dbReference type="ARBA" id="ARBA00023242"/>
    </source>
</evidence>
<sequence>MSDLFMPNRSEISQYHQSGVGNLCDNLYSSFGPYGGGSLIHNSGFLVQPDQYCSSVGLEESATPIQIYEFHEPEIQKPILFRSTGELEMQSEEFGIDRLNFQVKTLEDFKEYKNPLQDSGIMASEPSFQEFNIYTKSEQQINSQFKPDITHIANQNIISENKGLFNVNQAKSIYKKKITQLAEQTQKKIDLAINTSTRLTKNQIKLSRKSSIIPNDQIDMQSCQMSADGNMDSVQQKLAKNRESARNSRARKKLYYELLETKVQELQEEIQRLKEFNQAKLCNKIEENFQTFLDQQQQLFDKLETCLLKNKDNFEIEIILDALRYRTNSNTQERKDAARQYCESMIEAYLPIQTKYLIYSLENNKDFFALQPEDYTDWMKETFKKLQIQPDQIKKVRRIKSKLQSVTNNISDSIQKIQDQLNVIQSEATQVDLMWEQLKEHLTPVQLGKCILTIKQNSIRQELQTSSLFLQLKNHQLREEEKIIQKQDQSPIPNNRKRIKQTIQ</sequence>
<evidence type="ECO:0000256" key="7">
    <source>
        <dbReference type="SAM" id="Coils"/>
    </source>
</evidence>
<feature type="region of interest" description="Disordered" evidence="8">
    <location>
        <begin position="483"/>
        <end position="504"/>
    </location>
</feature>
<dbReference type="GO" id="GO:0005634">
    <property type="term" value="C:nucleus"/>
    <property type="evidence" value="ECO:0007669"/>
    <property type="project" value="UniProtKB-SubCell"/>
</dbReference>
<protein>
    <recommendedName>
        <fullName evidence="9">BZIP domain-containing protein</fullName>
    </recommendedName>
</protein>
<dbReference type="EMBL" id="CAJJDP010000112">
    <property type="protein sequence ID" value="CAD8196578.1"/>
    <property type="molecule type" value="Genomic_DNA"/>
</dbReference>
<evidence type="ECO:0000313" key="10">
    <source>
        <dbReference type="EMBL" id="CAD8196578.1"/>
    </source>
</evidence>
<dbReference type="PANTHER" id="PTHR47416:SF8">
    <property type="entry name" value="BASIC-LEUCINE ZIPPER TRANSCRIPTION FACTOR E-RELATED"/>
    <property type="match status" value="1"/>
</dbReference>
<dbReference type="PANTHER" id="PTHR47416">
    <property type="entry name" value="BASIC-LEUCINE ZIPPER TRANSCRIPTION FACTOR F-RELATED"/>
    <property type="match status" value="1"/>
</dbReference>
<dbReference type="InterPro" id="IPR004827">
    <property type="entry name" value="bZIP"/>
</dbReference>
<evidence type="ECO:0000256" key="4">
    <source>
        <dbReference type="ARBA" id="ARBA00023125"/>
    </source>
</evidence>
<evidence type="ECO:0000256" key="8">
    <source>
        <dbReference type="SAM" id="MobiDB-lite"/>
    </source>
</evidence>
<dbReference type="Proteomes" id="UP000683925">
    <property type="component" value="Unassembled WGS sequence"/>
</dbReference>
<dbReference type="Pfam" id="PF00170">
    <property type="entry name" value="bZIP_1"/>
    <property type="match status" value="1"/>
</dbReference>
<dbReference type="CDD" id="cd14811">
    <property type="entry name" value="bZIP_u2"/>
    <property type="match status" value="1"/>
</dbReference>
<keyword evidence="11" id="KW-1185">Reference proteome</keyword>
<feature type="coiled-coil region" evidence="7">
    <location>
        <begin position="249"/>
        <end position="283"/>
    </location>
</feature>
<dbReference type="PROSITE" id="PS00036">
    <property type="entry name" value="BZIP_BASIC"/>
    <property type="match status" value="1"/>
</dbReference>
<keyword evidence="7" id="KW-0175">Coiled coil</keyword>
<evidence type="ECO:0000256" key="1">
    <source>
        <dbReference type="ARBA" id="ARBA00004123"/>
    </source>
</evidence>
<feature type="compositionally biased region" description="Basic residues" evidence="8">
    <location>
        <begin position="495"/>
        <end position="504"/>
    </location>
</feature>
<evidence type="ECO:0000256" key="2">
    <source>
        <dbReference type="ARBA" id="ARBA00007163"/>
    </source>
</evidence>
<comment type="subcellular location">
    <subcellularLocation>
        <location evidence="1">Nucleus</location>
    </subcellularLocation>
</comment>
<evidence type="ECO:0000256" key="3">
    <source>
        <dbReference type="ARBA" id="ARBA00023015"/>
    </source>
</evidence>
<evidence type="ECO:0000259" key="9">
    <source>
        <dbReference type="PROSITE" id="PS50217"/>
    </source>
</evidence>
<keyword evidence="4" id="KW-0238">DNA-binding</keyword>
<evidence type="ECO:0000256" key="5">
    <source>
        <dbReference type="ARBA" id="ARBA00023163"/>
    </source>
</evidence>
<comment type="similarity">
    <text evidence="2">Belongs to the bZIP family.</text>
</comment>
<feature type="domain" description="BZIP" evidence="9">
    <location>
        <begin position="235"/>
        <end position="275"/>
    </location>
</feature>
<dbReference type="AlphaFoldDB" id="A0A8S1X2L3"/>
<dbReference type="GO" id="GO:0003700">
    <property type="term" value="F:DNA-binding transcription factor activity"/>
    <property type="evidence" value="ECO:0007669"/>
    <property type="project" value="InterPro"/>
</dbReference>
<gene>
    <name evidence="10" type="ORF">POCTA_138.1.T1120074</name>
</gene>